<dbReference type="Gene3D" id="1.20.960.20">
    <property type="match status" value="1"/>
</dbReference>
<keyword evidence="30" id="KW-1160">Virus entry into host cell</keyword>
<dbReference type="GO" id="GO:0019062">
    <property type="term" value="P:virion attachment to host cell"/>
    <property type="evidence" value="ECO:0007669"/>
    <property type="project" value="UniProtKB-KW"/>
</dbReference>
<evidence type="ECO:0000256" key="16">
    <source>
        <dbReference type="ARBA" id="ARBA00022741"/>
    </source>
</evidence>
<keyword evidence="8" id="KW-0597">Phosphoprotein</keyword>
<keyword evidence="11" id="KW-0645">Protease</keyword>
<evidence type="ECO:0000256" key="10">
    <source>
        <dbReference type="ARBA" id="ARBA00022581"/>
    </source>
</evidence>
<evidence type="ECO:0000256" key="29">
    <source>
        <dbReference type="ARBA" id="ARBA00023288"/>
    </source>
</evidence>
<evidence type="ECO:0000256" key="19">
    <source>
        <dbReference type="ARBA" id="ARBA00022806"/>
    </source>
</evidence>
<evidence type="ECO:0000256" key="27">
    <source>
        <dbReference type="ARBA" id="ARBA00023136"/>
    </source>
</evidence>
<dbReference type="Pfam" id="PF00680">
    <property type="entry name" value="RdRP_1"/>
    <property type="match status" value="1"/>
</dbReference>
<dbReference type="InterPro" id="IPR000605">
    <property type="entry name" value="Helicase_SF3_ssDNA/RNA_vir"/>
</dbReference>
<evidence type="ECO:0000256" key="25">
    <source>
        <dbReference type="ARBA" id="ARBA00023039"/>
    </source>
</evidence>
<dbReference type="InterPro" id="IPR059138">
    <property type="entry name" value="Pico_VP1"/>
</dbReference>
<keyword evidence="14" id="KW-1143">T=pseudo3 icosahedral capsid protein</keyword>
<dbReference type="InterPro" id="IPR033703">
    <property type="entry name" value="Rhv-like"/>
</dbReference>
<evidence type="ECO:0000256" key="20">
    <source>
        <dbReference type="ARBA" id="ARBA00022807"/>
    </source>
</evidence>
<dbReference type="GO" id="GO:0015267">
    <property type="term" value="F:channel activity"/>
    <property type="evidence" value="ECO:0007669"/>
    <property type="project" value="UniProtKB-KW"/>
</dbReference>
<dbReference type="InterPro" id="IPR029053">
    <property type="entry name" value="Viral_coat"/>
</dbReference>
<keyword evidence="28" id="KW-1035">Host cytoplasm</keyword>
<dbReference type="GO" id="GO:0005198">
    <property type="term" value="F:structural molecule activity"/>
    <property type="evidence" value="ECO:0007669"/>
    <property type="project" value="InterPro"/>
</dbReference>
<keyword evidence="18" id="KW-1161">Viral attachment to host cell</keyword>
<evidence type="ECO:0000313" key="35">
    <source>
        <dbReference type="EMBL" id="QJF11790.1"/>
    </source>
</evidence>
<feature type="region of interest" description="Disordered" evidence="32">
    <location>
        <begin position="316"/>
        <end position="345"/>
    </location>
</feature>
<evidence type="ECO:0000256" key="31">
    <source>
        <dbReference type="ARBA" id="ARBA00023303"/>
    </source>
</evidence>
<keyword evidence="9" id="KW-0167">Capsid protein</keyword>
<evidence type="ECO:0000256" key="28">
    <source>
        <dbReference type="ARBA" id="ARBA00023200"/>
    </source>
</evidence>
<feature type="region of interest" description="Disordered" evidence="32">
    <location>
        <begin position="386"/>
        <end position="410"/>
    </location>
</feature>
<dbReference type="GO" id="GO:0003968">
    <property type="term" value="F:RNA-directed RNA polymerase activity"/>
    <property type="evidence" value="ECO:0007669"/>
    <property type="project" value="UniProtKB-KW"/>
</dbReference>
<keyword evidence="31" id="KW-0407">Ion channel</keyword>
<evidence type="ECO:0000256" key="3">
    <source>
        <dbReference type="ARBA" id="ARBA00020107"/>
    </source>
</evidence>
<evidence type="ECO:0000256" key="5">
    <source>
        <dbReference type="ARBA" id="ARBA00022484"/>
    </source>
</evidence>
<dbReference type="EMBL" id="MT152346">
    <property type="protein sequence ID" value="QJF11790.1"/>
    <property type="molecule type" value="Genomic_RNA"/>
</dbReference>
<feature type="compositionally biased region" description="Low complexity" evidence="32">
    <location>
        <begin position="229"/>
        <end position="270"/>
    </location>
</feature>
<dbReference type="GO" id="GO:0003724">
    <property type="term" value="F:RNA helicase activity"/>
    <property type="evidence" value="ECO:0007669"/>
    <property type="project" value="InterPro"/>
</dbReference>
<feature type="compositionally biased region" description="Pro residues" evidence="32">
    <location>
        <begin position="391"/>
        <end position="403"/>
    </location>
</feature>
<comment type="subcellular location">
    <subcellularLocation>
        <location evidence="1">Host cytoplasmic vesicle membrane</location>
        <topology evidence="1">Peripheral membrane protein</topology>
        <orientation evidence="1">Cytoplasmic side</orientation>
    </subcellularLocation>
    <subcellularLocation>
        <location evidence="2">Virion</location>
    </subcellularLocation>
</comment>
<keyword evidence="29" id="KW-0449">Lipoprotein</keyword>
<feature type="compositionally biased region" description="Low complexity" evidence="32">
    <location>
        <begin position="320"/>
        <end position="344"/>
    </location>
</feature>
<evidence type="ECO:0000256" key="17">
    <source>
        <dbReference type="ARBA" id="ARBA00022801"/>
    </source>
</evidence>
<keyword evidence="20" id="KW-0788">Thiol protease</keyword>
<dbReference type="SUPFAM" id="SSF50494">
    <property type="entry name" value="Trypsin-like serine proteases"/>
    <property type="match status" value="1"/>
</dbReference>
<proteinExistence type="predicted"/>
<feature type="domain" description="SF3 helicase" evidence="34">
    <location>
        <begin position="1484"/>
        <end position="1651"/>
    </location>
</feature>
<evidence type="ECO:0000256" key="1">
    <source>
        <dbReference type="ARBA" id="ARBA00004295"/>
    </source>
</evidence>
<accession>A0A6M3VXP1</accession>
<keyword evidence="23" id="KW-1043">Host membrane</keyword>
<keyword evidence="22" id="KW-0946">Virion</keyword>
<dbReference type="SUPFAM" id="SSF88633">
    <property type="entry name" value="Positive stranded ssRNA viruses"/>
    <property type="match status" value="2"/>
</dbReference>
<feature type="region of interest" description="Disordered" evidence="32">
    <location>
        <begin position="847"/>
        <end position="872"/>
    </location>
</feature>
<dbReference type="GO" id="GO:0039618">
    <property type="term" value="C:T=pseudo3 icosahedral viral capsid"/>
    <property type="evidence" value="ECO:0007669"/>
    <property type="project" value="UniProtKB-KW"/>
</dbReference>
<dbReference type="InterPro" id="IPR007094">
    <property type="entry name" value="RNA-dir_pol_PSvirus"/>
</dbReference>
<evidence type="ECO:0000256" key="4">
    <source>
        <dbReference type="ARBA" id="ARBA00022448"/>
    </source>
</evidence>
<evidence type="ECO:0000256" key="24">
    <source>
        <dbReference type="ARBA" id="ARBA00022953"/>
    </source>
</evidence>
<evidence type="ECO:0000259" key="34">
    <source>
        <dbReference type="PROSITE" id="PS51218"/>
    </source>
</evidence>
<keyword evidence="4" id="KW-0813">Transport</keyword>
<dbReference type="GO" id="GO:0046718">
    <property type="term" value="P:symbiont entry into host cell"/>
    <property type="evidence" value="ECO:0007669"/>
    <property type="project" value="UniProtKB-KW"/>
</dbReference>
<dbReference type="GO" id="GO:0039694">
    <property type="term" value="P:viral RNA genome replication"/>
    <property type="evidence" value="ECO:0007669"/>
    <property type="project" value="InterPro"/>
</dbReference>
<feature type="region of interest" description="Disordered" evidence="32">
    <location>
        <begin position="1780"/>
        <end position="1799"/>
    </location>
</feature>
<keyword evidence="25" id="KW-1182">Viral ion channel</keyword>
<keyword evidence="12" id="KW-0808">Transferase</keyword>
<keyword evidence="13" id="KW-0548">Nucleotidyltransferase</keyword>
<keyword evidence="7" id="KW-0191">Covalent protein-RNA linkage</keyword>
<dbReference type="InterPro" id="IPR009003">
    <property type="entry name" value="Peptidase_S1_PA"/>
</dbReference>
<dbReference type="CDD" id="cd00205">
    <property type="entry name" value="rhv_like"/>
    <property type="match status" value="2"/>
</dbReference>
<keyword evidence="15" id="KW-0519">Myristate</keyword>
<evidence type="ECO:0000256" key="14">
    <source>
        <dbReference type="ARBA" id="ARBA00022706"/>
    </source>
</evidence>
<dbReference type="SUPFAM" id="SSF52540">
    <property type="entry name" value="P-loop containing nucleoside triphosphate hydrolases"/>
    <property type="match status" value="1"/>
</dbReference>
<protein>
    <recommendedName>
        <fullName evidence="3">Genome polyprotein</fullName>
    </recommendedName>
</protein>
<dbReference type="InterPro" id="IPR043504">
    <property type="entry name" value="Peptidase_S1_PA_chymotrypsin"/>
</dbReference>
<dbReference type="SUPFAM" id="SSF56672">
    <property type="entry name" value="DNA/RNA polymerases"/>
    <property type="match status" value="1"/>
</dbReference>
<keyword evidence="10" id="KW-0945">Host-virus interaction</keyword>
<dbReference type="PROSITE" id="PS51218">
    <property type="entry name" value="SF3_HELICASE_2"/>
    <property type="match status" value="1"/>
</dbReference>
<dbReference type="InterPro" id="IPR043502">
    <property type="entry name" value="DNA/RNA_pol_sf"/>
</dbReference>
<name>A0A6M3VXP1_9PICO</name>
<feature type="domain" description="RdRp catalytic" evidence="33">
    <location>
        <begin position="2225"/>
        <end position="2340"/>
    </location>
</feature>
<keyword evidence="26" id="KW-0406">Ion transport</keyword>
<dbReference type="GO" id="GO:0004197">
    <property type="term" value="F:cysteine-type endopeptidase activity"/>
    <property type="evidence" value="ECO:0007669"/>
    <property type="project" value="InterPro"/>
</dbReference>
<keyword evidence="16" id="KW-0547">Nucleotide-binding</keyword>
<evidence type="ECO:0000256" key="30">
    <source>
        <dbReference type="ARBA" id="ARBA00023296"/>
    </source>
</evidence>
<evidence type="ECO:0000256" key="9">
    <source>
        <dbReference type="ARBA" id="ARBA00022561"/>
    </source>
</evidence>
<evidence type="ECO:0000256" key="2">
    <source>
        <dbReference type="ARBA" id="ARBA00004328"/>
    </source>
</evidence>
<dbReference type="Gene3D" id="3.40.50.300">
    <property type="entry name" value="P-loop containing nucleotide triphosphate hydrolases"/>
    <property type="match status" value="1"/>
</dbReference>
<dbReference type="GO" id="GO:0006351">
    <property type="term" value="P:DNA-templated transcription"/>
    <property type="evidence" value="ECO:0007669"/>
    <property type="project" value="InterPro"/>
</dbReference>
<reference evidence="35" key="1">
    <citation type="submission" date="2020-03" db="EMBL/GenBank/DDBJ databases">
        <authorList>
            <person name="Dastjerdi A."/>
            <person name="Benfield C."/>
            <person name="Everest D."/>
            <person name="Stidworthy M.F."/>
            <person name="Zell R."/>
        </authorList>
    </citation>
    <scope>NUCLEOTIDE SEQUENCE</scope>
    <source>
        <strain evidence="35">UK 2010</strain>
    </source>
</reference>
<feature type="compositionally biased region" description="Polar residues" evidence="32">
    <location>
        <begin position="200"/>
        <end position="215"/>
    </location>
</feature>
<evidence type="ECO:0000256" key="18">
    <source>
        <dbReference type="ARBA" id="ARBA00022804"/>
    </source>
</evidence>
<dbReference type="PRINTS" id="PR00918">
    <property type="entry name" value="CALICVIRUSNS"/>
</dbReference>
<evidence type="ECO:0000256" key="6">
    <source>
        <dbReference type="ARBA" id="ARBA00022488"/>
    </source>
</evidence>
<dbReference type="GO" id="GO:0044162">
    <property type="term" value="C:host cell cytoplasmic vesicle membrane"/>
    <property type="evidence" value="ECO:0007669"/>
    <property type="project" value="UniProtKB-SubCell"/>
</dbReference>
<dbReference type="GO" id="GO:0003723">
    <property type="term" value="F:RNA binding"/>
    <property type="evidence" value="ECO:0007669"/>
    <property type="project" value="InterPro"/>
</dbReference>
<evidence type="ECO:0000256" key="13">
    <source>
        <dbReference type="ARBA" id="ARBA00022695"/>
    </source>
</evidence>
<evidence type="ECO:0000256" key="32">
    <source>
        <dbReference type="SAM" id="MobiDB-lite"/>
    </source>
</evidence>
<dbReference type="Pfam" id="PF00073">
    <property type="entry name" value="Rhv"/>
    <property type="match status" value="2"/>
</dbReference>
<dbReference type="InterPro" id="IPR043128">
    <property type="entry name" value="Rev_trsase/Diguanyl_cyclase"/>
</dbReference>
<keyword evidence="6" id="KW-1036">Host cytoplasmic vesicle</keyword>
<dbReference type="InterPro" id="IPR027417">
    <property type="entry name" value="P-loop_NTPase"/>
</dbReference>
<evidence type="ECO:0000256" key="7">
    <source>
        <dbReference type="ARBA" id="ARBA00022520"/>
    </source>
</evidence>
<dbReference type="InterPro" id="IPR004004">
    <property type="entry name" value="Helic/Pol/Pept_Calicivir-typ"/>
</dbReference>
<keyword evidence="24" id="KW-0693">Viral RNA replication</keyword>
<dbReference type="Pfam" id="PF00910">
    <property type="entry name" value="RNA_helicase"/>
    <property type="match status" value="1"/>
</dbReference>
<feature type="region of interest" description="Disordered" evidence="32">
    <location>
        <begin position="195"/>
        <end position="272"/>
    </location>
</feature>
<dbReference type="Gene3D" id="2.40.10.10">
    <property type="entry name" value="Trypsin-like serine proteases"/>
    <property type="match status" value="1"/>
</dbReference>
<evidence type="ECO:0000256" key="15">
    <source>
        <dbReference type="ARBA" id="ARBA00022707"/>
    </source>
</evidence>
<evidence type="ECO:0000256" key="12">
    <source>
        <dbReference type="ARBA" id="ARBA00022679"/>
    </source>
</evidence>
<dbReference type="InterPro" id="IPR014759">
    <property type="entry name" value="Helicase_SF3_ssRNA_vir"/>
</dbReference>
<dbReference type="Gene3D" id="2.60.120.20">
    <property type="match status" value="4"/>
</dbReference>
<evidence type="ECO:0000256" key="11">
    <source>
        <dbReference type="ARBA" id="ARBA00022670"/>
    </source>
</evidence>
<evidence type="ECO:0000256" key="23">
    <source>
        <dbReference type="ARBA" id="ARBA00022870"/>
    </source>
</evidence>
<evidence type="ECO:0000256" key="8">
    <source>
        <dbReference type="ARBA" id="ARBA00022553"/>
    </source>
</evidence>
<dbReference type="Gene3D" id="3.30.70.270">
    <property type="match status" value="2"/>
</dbReference>
<sequence length="2464" mass="268796">MATTTNWRSGAYHCATLPRNLWWDDYCDEQCLLALRHPKYYKTPPPSLDDKPLSQIGKIILALETHPHGCSCYLCFEDFHDHPDVVNHVERQGNMCSTPPSPKAWIVWNPNDVLLGYQIRFQNTSGEVYQVGWTIGHAGRFVLDLRPITGDALSPLDPYYYFCASAYIGRSYVSRWDLLHPPGAMPAIVQQGLKGPVERQGNSTTNIYGNDNRVTTDVGANGWTPTTNTTVGDGSMTSSSDTTHGQMGGSSTTKSKSSGDSTSAGSSSRRTYTKWWEGSAARALDRAVDATFDGLGHGAKILKDKAMASRGQTTRLYALPPGTSSNSSSSGFGPTGGQTPFTSFAAVPSGTSAGANVAPGTVATMAGDSMQHGNTDIQTQAPHSHVVAYPPTDPIPLPNPDLPSEPGASGDRSWLVDTITWEQSMGYGWFLTGKNGIPVGPRPTFPPTPDPGLGNTWPFPYTLLWAYPNCVWSQMYHNHSYWNAGVRVQVTVNGSQFHAGALVLIAFPENHQIPSLPQPEGANPAGVYVLPYAILNLTTGNTASLEVPFISPTPNASTSFLHSPWRFCLMVLSPLVPPTGSPTELSVQLFFAPLNSRFYGLRYPTQQHLKFREVPGTGAFGTSVAGQEIPICGVNTAQPPTDYLPGQVFNWLEFAARPGLLDTLTWTMADDPGTLLLQFPVAPISFSHGSAPIGFVLSLFSQWRGEINLELLFTGCAQHYGRLVVCYTPPATRAPTTMEEAMHGTYTVWDINGSSTLVFSIPFISQSYWKTIDFDVGNGLLSDNGFVSIWVYNQLTGPSSAPPSALVQGFILASDNFQVRLQQNPALSLTPQSDPQTAGTEVPAATATIEAGEPTNEVTPRTTFEHAQPPPEDPDTLLINFFSFYRWFGLTSDGSDLEVAPNVWHQLPLDPTKFFGSTVSTLISVFTFLAADVRMTFRIRNVDGVARSLVFAYVPPGATVPSVLTLEQLSNYTVIDQPISTGASEDISMSFPYASPQNALVTCFDGYETVDGTNYGHLHSNTWGTLIFGFIGEGDPLYMSAWIAFGNFRAWVPRITPSLGASVNLASALTPANYLSLKQIPRPRPRNRGVVRRQKNSSTPFYQDSLDPVWIIQKKHPTYTHWALRSGDKQISLSRRGLKAVIDYETLSGTLFKPAPPSSWSMALQMIGQEYHDYSAVNNCTDFISTLTGVDLPNTGHSLTAACFLAGAGSIIGATILGAQSGKVERQGLGDLSRVVDAVSSGSASVERAAETLSATVDRLRLADSASSIERAASQMSMSIDRAAEVVNSFGSVFAPPTGSPIAGILSKLFSWVAKVFAILLIIFSSPNPMSITGVVMLILADVAPLMVNRFSTNPIAAAFYAVARALGFNPQPEDAEQVSAERQSLQDFNGSVLALKNTEWLLSKVFDLLNRLLKWLGVLATEDPSSKLASKHDDIVELYSDSVAVLSSPRVSTTNVERNLELAKSLVGVATGASSHVHTSLLSQAIRNYNTFLGHPKNPGPRPEPLVVYIYGAPGSGKSVLATLLAATLATKLGEGPKDFFSPSSLDCKFYDGYDGQPVHLIDDIGQDPEGNDWKEFVNVVSTAPFTVPMANLEAKGRSYTSSVIICTSNFGGPNGRSARALSALERRLHIRLECSSDGQLDVATALHPDGPETRHFTSDCPFLRLESINLKFDQRSQHFCNLEHVDDLVNLILDCVRQRSCNFSFYSNLIKKQGITSSTQTELDALVESNAPAKVIVDKSGYTKPLVVSAAFLSIVSSIAQIFFIAYCMTKSKNPVNEQSAYTPVPAKRTKPPPPKVELRSVRRQNFDPALYSISDSVVSIRTFNGTKVVGSMSATFLSGRRGVTAAHLFYDEYTHVELDGTLYEKADVPLKFHGELAFFSYPGRERKSTLRFVKPSSYASGFLVSATQRGVTYVRFSDATRHDVDIPDVFTSVGAIRYKSPTFPGLCGSPVVAADPSGYAIVGIHCAGVTGYSGFAAPLSPSVIDSVFTLDASTQSLLEPGPPLEPVFVPRSSSLIPSPCMGAFPITKEPSVMRRNDPRASDDVDKVAFSKHNQGDVTKPWPNLVEAFDLYFSKLPDSFDPISVHEAVNGSQYLEPIDMHQSPGYPWNARGISRARLFSGPPGQRTPVPQLMEEVDRLLDPDTCSYVYTTNLKDELRPVQKVHDAKTRLIEAAPIQAIIAGRVIFGGLFSYFHSRPCENGSAVGCRPEVHWSKIFWDFSSYPFVYDLDYKNFDASVPTACFELLAEHLSARIRHPAVKPYIMTITRSIHVFGKRSYIMQGGMPSGCVGTSIFNSIINTCCILSAMMSHPEFDPTSYHIVTYGDDALFASNPPVSASMVAAFYSQHTPFKVTPPSKSGDFNEETTIYDVSFLKRWFEPDERFPYFIHPVIDPDTYEQGVMWTRKGEFQSAVYSFCYLAFHSGPNNYSRWVEKARKKAAEHGVDIHFLPYSVLQAEWLRLVGG</sequence>
<evidence type="ECO:0000256" key="26">
    <source>
        <dbReference type="ARBA" id="ARBA00023065"/>
    </source>
</evidence>
<dbReference type="GO" id="GO:0034220">
    <property type="term" value="P:monoatomic ion transmembrane transport"/>
    <property type="evidence" value="ECO:0007669"/>
    <property type="project" value="UniProtKB-KW"/>
</dbReference>
<dbReference type="InterPro" id="IPR001676">
    <property type="entry name" value="Picornavirus_capsid"/>
</dbReference>
<keyword evidence="17" id="KW-0378">Hydrolase</keyword>
<dbReference type="PROSITE" id="PS50507">
    <property type="entry name" value="RDRP_SSRNA_POS"/>
    <property type="match status" value="1"/>
</dbReference>
<evidence type="ECO:0000256" key="22">
    <source>
        <dbReference type="ARBA" id="ARBA00022844"/>
    </source>
</evidence>
<dbReference type="GO" id="GO:0006508">
    <property type="term" value="P:proteolysis"/>
    <property type="evidence" value="ECO:0007669"/>
    <property type="project" value="UniProtKB-KW"/>
</dbReference>
<organism evidence="35">
    <name type="scientific">Grey squirrel kobuvirus</name>
    <dbReference type="NCBI Taxonomy" id="2730968"/>
    <lineage>
        <taxon>Viruses</taxon>
        <taxon>Riboviria</taxon>
        <taxon>Orthornavirae</taxon>
        <taxon>Pisuviricota</taxon>
        <taxon>Pisoniviricetes</taxon>
        <taxon>Picornavirales</taxon>
        <taxon>Picornaviridae</taxon>
        <taxon>Kodimesavirinae</taxon>
        <taxon>Kobuvirus</taxon>
    </lineage>
</organism>
<keyword evidence="27" id="KW-0472">Membrane</keyword>
<keyword evidence="19" id="KW-0347">Helicase</keyword>
<dbReference type="GO" id="GO:0005524">
    <property type="term" value="F:ATP binding"/>
    <property type="evidence" value="ECO:0007669"/>
    <property type="project" value="UniProtKB-KW"/>
</dbReference>
<dbReference type="InterPro" id="IPR001205">
    <property type="entry name" value="RNA-dir_pol_C"/>
</dbReference>
<keyword evidence="5" id="KW-0696">RNA-directed RNA polymerase</keyword>
<keyword evidence="21" id="KW-0067">ATP-binding</keyword>
<evidence type="ECO:0000256" key="21">
    <source>
        <dbReference type="ARBA" id="ARBA00022840"/>
    </source>
</evidence>
<evidence type="ECO:0000259" key="33">
    <source>
        <dbReference type="PROSITE" id="PS50507"/>
    </source>
</evidence>
<dbReference type="Pfam" id="PF22663">
    <property type="entry name" value="Rhv_5"/>
    <property type="match status" value="1"/>
</dbReference>